<comment type="caution">
    <text evidence="1">The sequence shown here is derived from an EMBL/GenBank/DDBJ whole genome shotgun (WGS) entry which is preliminary data.</text>
</comment>
<evidence type="ECO:0000313" key="2">
    <source>
        <dbReference type="Proteomes" id="UP000236291"/>
    </source>
</evidence>
<accession>A0A2K3KSZ3</accession>
<evidence type="ECO:0000313" key="1">
    <source>
        <dbReference type="EMBL" id="PNX69399.1"/>
    </source>
</evidence>
<dbReference type="EMBL" id="ASHM01248821">
    <property type="protein sequence ID" value="PNX69399.1"/>
    <property type="molecule type" value="Genomic_DNA"/>
</dbReference>
<feature type="non-terminal residue" evidence="1">
    <location>
        <position position="1"/>
    </location>
</feature>
<protein>
    <submittedName>
        <fullName evidence="1">Uncharacterized protein</fullName>
    </submittedName>
</protein>
<proteinExistence type="predicted"/>
<reference evidence="1 2" key="1">
    <citation type="journal article" date="2014" name="Am. J. Bot.">
        <title>Genome assembly and annotation for red clover (Trifolium pratense; Fabaceae).</title>
        <authorList>
            <person name="Istvanek J."/>
            <person name="Jaros M."/>
            <person name="Krenek A."/>
            <person name="Repkova J."/>
        </authorList>
    </citation>
    <scope>NUCLEOTIDE SEQUENCE [LARGE SCALE GENOMIC DNA]</scope>
    <source>
        <strain evidence="2">cv. Tatra</strain>
        <tissue evidence="1">Young leaves</tissue>
    </source>
</reference>
<name>A0A2K3KSZ3_TRIPR</name>
<dbReference type="Proteomes" id="UP000236291">
    <property type="component" value="Unassembled WGS sequence"/>
</dbReference>
<gene>
    <name evidence="1" type="ORF">L195_g064416</name>
</gene>
<sequence length="64" mass="6849">LSFSGELSLPAGPLRVRVVVVADLSLVGSDLGVGVRWSGFWQLFSGGCGGSARIRRFCVVLVRW</sequence>
<organism evidence="1 2">
    <name type="scientific">Trifolium pratense</name>
    <name type="common">Red clover</name>
    <dbReference type="NCBI Taxonomy" id="57577"/>
    <lineage>
        <taxon>Eukaryota</taxon>
        <taxon>Viridiplantae</taxon>
        <taxon>Streptophyta</taxon>
        <taxon>Embryophyta</taxon>
        <taxon>Tracheophyta</taxon>
        <taxon>Spermatophyta</taxon>
        <taxon>Magnoliopsida</taxon>
        <taxon>eudicotyledons</taxon>
        <taxon>Gunneridae</taxon>
        <taxon>Pentapetalae</taxon>
        <taxon>rosids</taxon>
        <taxon>fabids</taxon>
        <taxon>Fabales</taxon>
        <taxon>Fabaceae</taxon>
        <taxon>Papilionoideae</taxon>
        <taxon>50 kb inversion clade</taxon>
        <taxon>NPAAA clade</taxon>
        <taxon>Hologalegina</taxon>
        <taxon>IRL clade</taxon>
        <taxon>Trifolieae</taxon>
        <taxon>Trifolium</taxon>
    </lineage>
</organism>
<dbReference type="AlphaFoldDB" id="A0A2K3KSZ3"/>
<reference evidence="1 2" key="2">
    <citation type="journal article" date="2017" name="Front. Plant Sci.">
        <title>Gene Classification and Mining of Molecular Markers Useful in Red Clover (Trifolium pratense) Breeding.</title>
        <authorList>
            <person name="Istvanek J."/>
            <person name="Dluhosova J."/>
            <person name="Dluhos P."/>
            <person name="Patkova L."/>
            <person name="Nedelnik J."/>
            <person name="Repkova J."/>
        </authorList>
    </citation>
    <scope>NUCLEOTIDE SEQUENCE [LARGE SCALE GENOMIC DNA]</scope>
    <source>
        <strain evidence="2">cv. Tatra</strain>
        <tissue evidence="1">Young leaves</tissue>
    </source>
</reference>